<dbReference type="GO" id="GO:0033588">
    <property type="term" value="C:elongator holoenzyme complex"/>
    <property type="evidence" value="ECO:0007669"/>
    <property type="project" value="InterPro"/>
</dbReference>
<evidence type="ECO:0000256" key="2">
    <source>
        <dbReference type="ARBA" id="ARBA00008837"/>
    </source>
</evidence>
<name>A0A9P3LFL4_9APHY</name>
<protein>
    <recommendedName>
        <fullName evidence="5">Elongator complex protein 6</fullName>
    </recommendedName>
</protein>
<comment type="similarity">
    <text evidence="2">Belongs to the ELP6 family.</text>
</comment>
<dbReference type="InterPro" id="IPR018627">
    <property type="entry name" value="ELP6"/>
</dbReference>
<dbReference type="InterPro" id="IPR027417">
    <property type="entry name" value="P-loop_NTPase"/>
</dbReference>
<dbReference type="GO" id="GO:0002098">
    <property type="term" value="P:tRNA wobble uridine modification"/>
    <property type="evidence" value="ECO:0007669"/>
    <property type="project" value="InterPro"/>
</dbReference>
<gene>
    <name evidence="3" type="ORF">PsYK624_089600</name>
</gene>
<keyword evidence="4" id="KW-1185">Reference proteome</keyword>
<dbReference type="OrthoDB" id="9995306at2759"/>
<dbReference type="PANTHER" id="PTHR16184">
    <property type="entry name" value="ELONGATOR COMPLEX PROTEIN 6"/>
    <property type="match status" value="1"/>
</dbReference>
<dbReference type="AlphaFoldDB" id="A0A9P3LFL4"/>
<evidence type="ECO:0000313" key="4">
    <source>
        <dbReference type="Proteomes" id="UP000703269"/>
    </source>
</evidence>
<reference evidence="3 4" key="1">
    <citation type="submission" date="2021-08" db="EMBL/GenBank/DDBJ databases">
        <title>Draft Genome Sequence of Phanerochaete sordida strain YK-624.</title>
        <authorList>
            <person name="Mori T."/>
            <person name="Dohra H."/>
            <person name="Suzuki T."/>
            <person name="Kawagishi H."/>
            <person name="Hirai H."/>
        </authorList>
    </citation>
    <scope>NUCLEOTIDE SEQUENCE [LARGE SCALE GENOMIC DNA]</scope>
    <source>
        <strain evidence="3 4">YK-624</strain>
    </source>
</reference>
<evidence type="ECO:0000313" key="3">
    <source>
        <dbReference type="EMBL" id="GJE92803.1"/>
    </source>
</evidence>
<comment type="caution">
    <text evidence="3">The sequence shown here is derived from an EMBL/GenBank/DDBJ whole genome shotgun (WGS) entry which is preliminary data.</text>
</comment>
<organism evidence="3 4">
    <name type="scientific">Phanerochaete sordida</name>
    <dbReference type="NCBI Taxonomy" id="48140"/>
    <lineage>
        <taxon>Eukaryota</taxon>
        <taxon>Fungi</taxon>
        <taxon>Dikarya</taxon>
        <taxon>Basidiomycota</taxon>
        <taxon>Agaricomycotina</taxon>
        <taxon>Agaricomycetes</taxon>
        <taxon>Polyporales</taxon>
        <taxon>Phanerochaetaceae</taxon>
        <taxon>Phanerochaete</taxon>
    </lineage>
</organism>
<sequence length="242" mass="25764">MSEASLPNTPARGDMLLVTDELGAPADFFLYRSLASHLKTSSQPSKCIILSASSTLPKWKAILAKSNVNLAQLVASGAVTFLDLSSTHLVPREGEALSSLRPVYDELRDALGAAEDTLVIADDLSTLEWIGISSVEVSRFARAVCALCRKSNAALFIRHHIVTPGELDDLLRLLLQLCTYRVDVFPLSSGRSGSVSGQVALHLGAGQAEQGFRAIPRGAALLYRLTDAGALFFERGTGAGVL</sequence>
<proteinExistence type="inferred from homology"/>
<dbReference type="PANTHER" id="PTHR16184:SF6">
    <property type="entry name" value="ELONGATOR COMPLEX PROTEIN 6"/>
    <property type="match status" value="1"/>
</dbReference>
<evidence type="ECO:0000256" key="1">
    <source>
        <dbReference type="ARBA" id="ARBA00005043"/>
    </source>
</evidence>
<accession>A0A9P3LFL4</accession>
<dbReference type="Pfam" id="PF09807">
    <property type="entry name" value="ELP6"/>
    <property type="match status" value="1"/>
</dbReference>
<comment type="pathway">
    <text evidence="1">tRNA modification; 5-methoxycarbonylmethyl-2-thiouridine-tRNA biosynthesis.</text>
</comment>
<evidence type="ECO:0008006" key="5">
    <source>
        <dbReference type="Google" id="ProtNLM"/>
    </source>
</evidence>
<dbReference type="Gene3D" id="3.40.50.300">
    <property type="entry name" value="P-loop containing nucleotide triphosphate hydrolases"/>
    <property type="match status" value="1"/>
</dbReference>
<dbReference type="Proteomes" id="UP000703269">
    <property type="component" value="Unassembled WGS sequence"/>
</dbReference>
<dbReference type="EMBL" id="BPQB01000028">
    <property type="protein sequence ID" value="GJE92803.1"/>
    <property type="molecule type" value="Genomic_DNA"/>
</dbReference>